<dbReference type="Proteomes" id="UP000887580">
    <property type="component" value="Unplaced"/>
</dbReference>
<protein>
    <submittedName>
        <fullName evidence="2">Protein phosphatase 1 regulatory subunit 12A</fullName>
    </submittedName>
</protein>
<organism evidence="1 2">
    <name type="scientific">Panagrolaimus sp. PS1159</name>
    <dbReference type="NCBI Taxonomy" id="55785"/>
    <lineage>
        <taxon>Eukaryota</taxon>
        <taxon>Metazoa</taxon>
        <taxon>Ecdysozoa</taxon>
        <taxon>Nematoda</taxon>
        <taxon>Chromadorea</taxon>
        <taxon>Rhabditida</taxon>
        <taxon>Tylenchina</taxon>
        <taxon>Panagrolaimomorpha</taxon>
        <taxon>Panagrolaimoidea</taxon>
        <taxon>Panagrolaimidae</taxon>
        <taxon>Panagrolaimus</taxon>
    </lineage>
</organism>
<evidence type="ECO:0000313" key="1">
    <source>
        <dbReference type="Proteomes" id="UP000887580"/>
    </source>
</evidence>
<proteinExistence type="predicted"/>
<dbReference type="WBParaSite" id="PS1159_v2.g19417.t1">
    <property type="protein sequence ID" value="PS1159_v2.g19417.t1"/>
    <property type="gene ID" value="PS1159_v2.g19417"/>
</dbReference>
<sequence length="814" mass="88045">MRLPEQLKQWEVSDMNQLAPTRRDQSRVKFQDSDVFLSACVSGDEEEVEDLLDKGANINTTTIDGVTALHQAVIDGKIDTIVFLLERDANINAQDNEGWTPLHAAVCCGSLPIVQLLCERGADLTCVNSDKELALDLAEDEEIKKYLENQMAQQNINQKECRDREYNLMMQDCIEWVRSGKYLDQPHPETGATALHVASSKGYNQLIGMLIRAGADVHAKDYEGWTALHAAAHWGEKDACRLLMENGAKLSEKNYADQDVLRVADKAIVEYLENLQQTLEMTKPTGTLQSSQSAVLRPSATQPGSIKRSSVPRLSTDEKVLLTKKDEQDENLSLALGDAEMAPLTPPPPSPSPISLQSLAKQPSPEQSVSPPPAKKQQIERPPTDITVGTFRGFRQDKSESTSTIDSTTPSVAAVLPAPRFGSSTPTSFSASSLASNLSKSTSASSTPSSRLSTSKPASPSMTAAILATQKPPPIPVSRAQRITNLPTTSSRAPLSTEDSFIDDEDIEAEDEETPRSNTASGVSSIRTTSRSVSTKDGSSNLYSSDQSVECTVKVPGAQSESPYRSATTADRSTTSAATTPRPYYSSSYAGMETSRRPYSPSNQISASTSIVANRLPSPSSSEASPSPLTSPTCIIHQRKGSWQHQTPPTQPIPQKESEAERKAKSRQQRATRRSTRGVTAEQLNEARAASEDFSKWRSTTLQQTAIQNSADDDETNMERNTFNSSAGHLSVAATIPTAANTPSASKLRKSQVVRGNRRGTGPVDFEALSAAKEASNSSGTTPTDPEQNDLTTKFANVTVRTPRNQTTKTVVDG</sequence>
<reference evidence="2" key="1">
    <citation type="submission" date="2022-11" db="UniProtKB">
        <authorList>
            <consortium name="WormBaseParasite"/>
        </authorList>
    </citation>
    <scope>IDENTIFICATION</scope>
</reference>
<accession>A0AC35FQK3</accession>
<evidence type="ECO:0000313" key="2">
    <source>
        <dbReference type="WBParaSite" id="PS1159_v2.g19417.t1"/>
    </source>
</evidence>
<name>A0AC35FQK3_9BILA</name>